<evidence type="ECO:0000256" key="2">
    <source>
        <dbReference type="ARBA" id="ARBA00023163"/>
    </source>
</evidence>
<dbReference type="InterPro" id="IPR036390">
    <property type="entry name" value="WH_DNA-bd_sf"/>
</dbReference>
<evidence type="ECO:0000259" key="3">
    <source>
        <dbReference type="PROSITE" id="PS51000"/>
    </source>
</evidence>
<proteinExistence type="predicted"/>
<dbReference type="Gene3D" id="1.10.10.10">
    <property type="entry name" value="Winged helix-like DNA-binding domain superfamily/Winged helix DNA-binding domain"/>
    <property type="match status" value="1"/>
</dbReference>
<dbReference type="SUPFAM" id="SSF46785">
    <property type="entry name" value="Winged helix' DNA-binding domain"/>
    <property type="match status" value="1"/>
</dbReference>
<keyword evidence="5" id="KW-1185">Reference proteome</keyword>
<dbReference type="InterPro" id="IPR026881">
    <property type="entry name" value="WYL_dom"/>
</dbReference>
<dbReference type="PROSITE" id="PS51000">
    <property type="entry name" value="HTH_DEOR_2"/>
    <property type="match status" value="1"/>
</dbReference>
<evidence type="ECO:0000313" key="4">
    <source>
        <dbReference type="EMBL" id="QOY90565.1"/>
    </source>
</evidence>
<dbReference type="PROSITE" id="PS52050">
    <property type="entry name" value="WYL"/>
    <property type="match status" value="1"/>
</dbReference>
<protein>
    <submittedName>
        <fullName evidence="4">YafY family transcriptional regulator</fullName>
    </submittedName>
</protein>
<dbReference type="AlphaFoldDB" id="A0A7S7SNW9"/>
<dbReference type="PANTHER" id="PTHR34580">
    <property type="match status" value="1"/>
</dbReference>
<dbReference type="InterPro" id="IPR013196">
    <property type="entry name" value="HTH_11"/>
</dbReference>
<accession>A0A7S7SNW9</accession>
<evidence type="ECO:0000256" key="1">
    <source>
        <dbReference type="ARBA" id="ARBA00023015"/>
    </source>
</evidence>
<evidence type="ECO:0000313" key="5">
    <source>
        <dbReference type="Proteomes" id="UP000593892"/>
    </source>
</evidence>
<dbReference type="InterPro" id="IPR001034">
    <property type="entry name" value="DeoR_HTH"/>
</dbReference>
<organism evidence="4 5">
    <name type="scientific">Paludibaculum fermentans</name>
    <dbReference type="NCBI Taxonomy" id="1473598"/>
    <lineage>
        <taxon>Bacteria</taxon>
        <taxon>Pseudomonadati</taxon>
        <taxon>Acidobacteriota</taxon>
        <taxon>Terriglobia</taxon>
        <taxon>Bryobacterales</taxon>
        <taxon>Bryobacteraceae</taxon>
        <taxon>Paludibaculum</taxon>
    </lineage>
</organism>
<dbReference type="Pfam" id="PF13280">
    <property type="entry name" value="WYL"/>
    <property type="match status" value="1"/>
</dbReference>
<gene>
    <name evidence="4" type="ORF">IRI77_11630</name>
</gene>
<dbReference type="EMBL" id="CP063849">
    <property type="protein sequence ID" value="QOY90565.1"/>
    <property type="molecule type" value="Genomic_DNA"/>
</dbReference>
<sequence>MRRADRLFQIVQHLRARRLTTAAHLAEFLGVSERTVYRDIRDISLSGIPVKGEAGVGYCIDPSFELTALMFTPEELEAVVVGLRMVRAFGGPGLRSAVIPALDKVVLALPKGRRAEIDKPQIYAPAVHAHRSIDDLIETLRIAVDNRSILELRYTDNSGSATLRPVRPLALHFWGSTWTLAAWCELRNDFRSFRLDRMNGCRPTGATFEEEEGKTLADYLKCVRAE</sequence>
<name>A0A7S7SNW9_PALFE</name>
<feature type="domain" description="HTH deoR-type" evidence="3">
    <location>
        <begin position="3"/>
        <end position="58"/>
    </location>
</feature>
<dbReference type="InterPro" id="IPR051534">
    <property type="entry name" value="CBASS_pafABC_assoc_protein"/>
</dbReference>
<dbReference type="Pfam" id="PF08279">
    <property type="entry name" value="HTH_11"/>
    <property type="match status" value="1"/>
</dbReference>
<dbReference type="RefSeq" id="WP_194452225.1">
    <property type="nucleotide sequence ID" value="NZ_CP063849.1"/>
</dbReference>
<keyword evidence="2" id="KW-0804">Transcription</keyword>
<dbReference type="GO" id="GO:0003700">
    <property type="term" value="F:DNA-binding transcription factor activity"/>
    <property type="evidence" value="ECO:0007669"/>
    <property type="project" value="InterPro"/>
</dbReference>
<reference evidence="4 5" key="1">
    <citation type="submission" date="2020-10" db="EMBL/GenBank/DDBJ databases">
        <title>Complete genome sequence of Paludibaculum fermentans P105T, a facultatively anaerobic acidobacterium capable of dissimilatory Fe(III) reduction.</title>
        <authorList>
            <person name="Dedysh S.N."/>
            <person name="Beletsky A.V."/>
            <person name="Kulichevskaya I.S."/>
            <person name="Mardanov A.V."/>
            <person name="Ravin N.V."/>
        </authorList>
    </citation>
    <scope>NUCLEOTIDE SEQUENCE [LARGE SCALE GENOMIC DNA]</scope>
    <source>
        <strain evidence="4 5">P105</strain>
    </source>
</reference>
<dbReference type="PANTHER" id="PTHR34580:SF3">
    <property type="entry name" value="PROTEIN PAFB"/>
    <property type="match status" value="1"/>
</dbReference>
<dbReference type="KEGG" id="pfer:IRI77_11630"/>
<dbReference type="Proteomes" id="UP000593892">
    <property type="component" value="Chromosome"/>
</dbReference>
<dbReference type="InterPro" id="IPR036388">
    <property type="entry name" value="WH-like_DNA-bd_sf"/>
</dbReference>
<keyword evidence="1" id="KW-0805">Transcription regulation</keyword>